<name>A0A0A9FZA3_ARUDO</name>
<dbReference type="EMBL" id="GBRH01184188">
    <property type="protein sequence ID" value="JAE13708.1"/>
    <property type="molecule type" value="Transcribed_RNA"/>
</dbReference>
<evidence type="ECO:0000313" key="1">
    <source>
        <dbReference type="EMBL" id="JAE13708.1"/>
    </source>
</evidence>
<sequence>MLANCSENKMRE</sequence>
<protein>
    <submittedName>
        <fullName evidence="1">Uncharacterized protein</fullName>
    </submittedName>
</protein>
<proteinExistence type="predicted"/>
<reference evidence="1" key="2">
    <citation type="journal article" date="2015" name="Data Brief">
        <title>Shoot transcriptome of the giant reed, Arundo donax.</title>
        <authorList>
            <person name="Barrero R.A."/>
            <person name="Guerrero F.D."/>
            <person name="Moolhuijzen P."/>
            <person name="Goolsby J.A."/>
            <person name="Tidwell J."/>
            <person name="Bellgard S.E."/>
            <person name="Bellgard M.I."/>
        </authorList>
    </citation>
    <scope>NUCLEOTIDE SEQUENCE</scope>
    <source>
        <tissue evidence="1">Shoot tissue taken approximately 20 cm above the soil surface</tissue>
    </source>
</reference>
<accession>A0A0A9FZA3</accession>
<organism evidence="1">
    <name type="scientific">Arundo donax</name>
    <name type="common">Giant reed</name>
    <name type="synonym">Donax arundinaceus</name>
    <dbReference type="NCBI Taxonomy" id="35708"/>
    <lineage>
        <taxon>Eukaryota</taxon>
        <taxon>Viridiplantae</taxon>
        <taxon>Streptophyta</taxon>
        <taxon>Embryophyta</taxon>
        <taxon>Tracheophyta</taxon>
        <taxon>Spermatophyta</taxon>
        <taxon>Magnoliopsida</taxon>
        <taxon>Liliopsida</taxon>
        <taxon>Poales</taxon>
        <taxon>Poaceae</taxon>
        <taxon>PACMAD clade</taxon>
        <taxon>Arundinoideae</taxon>
        <taxon>Arundineae</taxon>
        <taxon>Arundo</taxon>
    </lineage>
</organism>
<reference evidence="1" key="1">
    <citation type="submission" date="2014-09" db="EMBL/GenBank/DDBJ databases">
        <authorList>
            <person name="Magalhaes I.L.F."/>
            <person name="Oliveira U."/>
            <person name="Santos F.R."/>
            <person name="Vidigal T.H.D.A."/>
            <person name="Brescovit A.D."/>
            <person name="Santos A.J."/>
        </authorList>
    </citation>
    <scope>NUCLEOTIDE SEQUENCE</scope>
    <source>
        <tissue evidence="1">Shoot tissue taken approximately 20 cm above the soil surface</tissue>
    </source>
</reference>